<evidence type="ECO:0000313" key="2">
    <source>
        <dbReference type="Proteomes" id="UP001213000"/>
    </source>
</evidence>
<keyword evidence="2" id="KW-1185">Reference proteome</keyword>
<proteinExistence type="predicted"/>
<sequence>MRLKPSKLQDGANSARSDDISRIRANLASWLNKRCGSDPLDPEDRVNRGLQHDVCGKLLCPIDFNWDDLDIRAAIRNGTSASNINDSFFLRCLYQNDTGNPEDLQHGFLRNILLRKMNGKVTGRSIAYTAVILVFNLTDAVQWTECHNGFDFRAFYEFIVDYFEDPRDNSSRQRVKALLQFWNRSVFPGRVATGDTRASSKRLASQCSSGDSMQTTL</sequence>
<dbReference type="Proteomes" id="UP001213000">
    <property type="component" value="Unassembled WGS sequence"/>
</dbReference>
<dbReference type="InterPro" id="IPR046521">
    <property type="entry name" value="DUF6698"/>
</dbReference>
<dbReference type="Pfam" id="PF20414">
    <property type="entry name" value="DUF6698"/>
    <property type="match status" value="2"/>
</dbReference>
<gene>
    <name evidence="1" type="ORF">NP233_g11106</name>
</gene>
<dbReference type="AlphaFoldDB" id="A0AAD5VH57"/>
<accession>A0AAD5VH57</accession>
<protein>
    <submittedName>
        <fullName evidence="1">Uncharacterized protein</fullName>
    </submittedName>
</protein>
<organism evidence="1 2">
    <name type="scientific">Leucocoprinus birnbaumii</name>
    <dbReference type="NCBI Taxonomy" id="56174"/>
    <lineage>
        <taxon>Eukaryota</taxon>
        <taxon>Fungi</taxon>
        <taxon>Dikarya</taxon>
        <taxon>Basidiomycota</taxon>
        <taxon>Agaricomycotina</taxon>
        <taxon>Agaricomycetes</taxon>
        <taxon>Agaricomycetidae</taxon>
        <taxon>Agaricales</taxon>
        <taxon>Agaricineae</taxon>
        <taxon>Agaricaceae</taxon>
        <taxon>Leucocoprinus</taxon>
    </lineage>
</organism>
<comment type="caution">
    <text evidence="1">The sequence shown here is derived from an EMBL/GenBank/DDBJ whole genome shotgun (WGS) entry which is preliminary data.</text>
</comment>
<name>A0AAD5VH57_9AGAR</name>
<reference evidence="1" key="1">
    <citation type="submission" date="2022-07" db="EMBL/GenBank/DDBJ databases">
        <title>Genome Sequence of Leucocoprinus birnbaumii.</title>
        <authorList>
            <person name="Buettner E."/>
        </authorList>
    </citation>
    <scope>NUCLEOTIDE SEQUENCE</scope>
    <source>
        <strain evidence="1">VT141</strain>
    </source>
</reference>
<evidence type="ECO:0000313" key="1">
    <source>
        <dbReference type="EMBL" id="KAJ3560012.1"/>
    </source>
</evidence>
<dbReference type="EMBL" id="JANIEX010001254">
    <property type="protein sequence ID" value="KAJ3560012.1"/>
    <property type="molecule type" value="Genomic_DNA"/>
</dbReference>